<comment type="caution">
    <text evidence="2">The sequence shown here is derived from an EMBL/GenBank/DDBJ whole genome shotgun (WGS) entry which is preliminary data.</text>
</comment>
<organism evidence="2 3">
    <name type="scientific">Occultella aeris</name>
    <dbReference type="NCBI Taxonomy" id="2761496"/>
    <lineage>
        <taxon>Bacteria</taxon>
        <taxon>Bacillati</taxon>
        <taxon>Actinomycetota</taxon>
        <taxon>Actinomycetes</taxon>
        <taxon>Micrococcales</taxon>
        <taxon>Ruaniaceae</taxon>
        <taxon>Occultella</taxon>
    </lineage>
</organism>
<gene>
    <name evidence="2" type="ORF">HALOF300_02384</name>
</gene>
<dbReference type="EMBL" id="CACRYJ010000033">
    <property type="protein sequence ID" value="VZO37311.1"/>
    <property type="molecule type" value="Genomic_DNA"/>
</dbReference>
<sequence>MTADEDDRRTIPIIDYGLRRISVPGDPVEYDGLEWESDGRDVWRLGVAERAYRLALRDPEVGDHRLAELQRRARAAFVERETVEDRVDILTRISDLADEAQALLGELEPATDYVRQDPVPIKQVLQDLAAAREELDSMVSAIADPAAPFIDPASDVEPELIVARRAVDSPDALSPVGHSRENPPQVMQQADPPTPSEGPGLG</sequence>
<dbReference type="Proteomes" id="UP000419743">
    <property type="component" value="Unassembled WGS sequence"/>
</dbReference>
<dbReference type="AlphaFoldDB" id="A0A7M4DJS6"/>
<name>A0A7M4DJS6_9MICO</name>
<keyword evidence="3" id="KW-1185">Reference proteome</keyword>
<evidence type="ECO:0000256" key="1">
    <source>
        <dbReference type="SAM" id="MobiDB-lite"/>
    </source>
</evidence>
<reference evidence="2 3" key="1">
    <citation type="submission" date="2019-11" db="EMBL/GenBank/DDBJ databases">
        <authorList>
            <person name="Criscuolo A."/>
        </authorList>
    </citation>
    <scope>NUCLEOTIDE SEQUENCE [LARGE SCALE GENOMIC DNA]</scope>
    <source>
        <strain evidence="2">CIP111667</strain>
    </source>
</reference>
<feature type="region of interest" description="Disordered" evidence="1">
    <location>
        <begin position="165"/>
        <end position="202"/>
    </location>
</feature>
<proteinExistence type="predicted"/>
<evidence type="ECO:0000313" key="2">
    <source>
        <dbReference type="EMBL" id="VZO37311.1"/>
    </source>
</evidence>
<evidence type="ECO:0000313" key="3">
    <source>
        <dbReference type="Proteomes" id="UP000419743"/>
    </source>
</evidence>
<accession>A0A7M4DJS6</accession>
<protein>
    <submittedName>
        <fullName evidence="2">Uncharacterized protein</fullName>
    </submittedName>
</protein>
<dbReference type="RefSeq" id="WP_156741143.1">
    <property type="nucleotide sequence ID" value="NZ_CACRYJ010000033.1"/>
</dbReference>